<dbReference type="Pfam" id="PF13649">
    <property type="entry name" value="Methyltransf_25"/>
    <property type="match status" value="1"/>
</dbReference>
<sequence>MQDWNPALYLRFANERTRPAAELLARVPSSLHSPARSLHIVDLGCGPGNSTELLVERFPGADVLGVDNSEAMLETARKQLPQARFEAGDIASWAPAEGEPAPDLIYANASIQWVGGHESLIPRLFSLLAPGGVLAVQMPDNRQEPSHRNMREVAQLPRFAAHIGNASKVRTEILPIGVYYDLLAAPQPAAPAKEAASVDVWHTIYQHPMDSAAAIVQWLSSTGLKPFVEGLPQELQAEYLSEYQNRIDAAYPERADGKRLLAFPRLFMVAQRKS</sequence>
<keyword evidence="1 4" id="KW-0489">Methyltransferase</keyword>
<dbReference type="GO" id="GO:0032259">
    <property type="term" value="P:methylation"/>
    <property type="evidence" value="ECO:0007669"/>
    <property type="project" value="UniProtKB-KW"/>
</dbReference>
<organism evidence="4 5">
    <name type="scientific">Comamonas testosteroni TK102</name>
    <dbReference type="NCBI Taxonomy" id="1392005"/>
    <lineage>
        <taxon>Bacteria</taxon>
        <taxon>Pseudomonadati</taxon>
        <taxon>Pseudomonadota</taxon>
        <taxon>Betaproteobacteria</taxon>
        <taxon>Burkholderiales</taxon>
        <taxon>Comamonadaceae</taxon>
        <taxon>Comamonas</taxon>
    </lineage>
</organism>
<dbReference type="AlphaFoldDB" id="A0A076PWB8"/>
<reference evidence="4 5" key="1">
    <citation type="journal article" date="2014" name="Genome Announc.">
        <title>Complete Genome Sequence of Polychlorinated Biphenyl Degrader Comamonas testosteroni TK102 (NBRC 109938).</title>
        <authorList>
            <person name="Fukuda K."/>
            <person name="Hosoyama A."/>
            <person name="Tsuchikane K."/>
            <person name="Ohji S."/>
            <person name="Yamazoe A."/>
            <person name="Fujita N."/>
            <person name="Shintani M."/>
            <person name="Kimbara K."/>
        </authorList>
    </citation>
    <scope>NUCLEOTIDE SEQUENCE [LARGE SCALE GENOMIC DNA]</scope>
    <source>
        <strain evidence="4">TK102</strain>
    </source>
</reference>
<feature type="domain" description="Methyltransferase" evidence="3">
    <location>
        <begin position="40"/>
        <end position="132"/>
    </location>
</feature>
<dbReference type="InterPro" id="IPR041698">
    <property type="entry name" value="Methyltransf_25"/>
</dbReference>
<dbReference type="HOGENOM" id="CLU_037990_5_2_4"/>
<dbReference type="InterPro" id="IPR029063">
    <property type="entry name" value="SAM-dependent_MTases_sf"/>
</dbReference>
<dbReference type="InterPro" id="IPR023149">
    <property type="entry name" value="Trans_acon_MeTrfase_C"/>
</dbReference>
<evidence type="ECO:0000313" key="4">
    <source>
        <dbReference type="EMBL" id="AIJ48090.1"/>
    </source>
</evidence>
<keyword evidence="2 4" id="KW-0808">Transferase</keyword>
<proteinExistence type="predicted"/>
<dbReference type="PANTHER" id="PTHR43861">
    <property type="entry name" value="TRANS-ACONITATE 2-METHYLTRANSFERASE-RELATED"/>
    <property type="match status" value="1"/>
</dbReference>
<dbReference type="GO" id="GO:0030798">
    <property type="term" value="F:trans-aconitate 2-methyltransferase activity"/>
    <property type="evidence" value="ECO:0007669"/>
    <property type="project" value="InterPro"/>
</dbReference>
<dbReference type="PANTHER" id="PTHR43861:SF1">
    <property type="entry name" value="TRANS-ACONITATE 2-METHYLTRANSFERASE"/>
    <property type="match status" value="1"/>
</dbReference>
<evidence type="ECO:0000259" key="3">
    <source>
        <dbReference type="Pfam" id="PF13649"/>
    </source>
</evidence>
<dbReference type="RefSeq" id="WP_043374113.1">
    <property type="nucleotide sequence ID" value="NZ_CP006704.1"/>
</dbReference>
<dbReference type="Proteomes" id="UP000028782">
    <property type="component" value="Chromosome"/>
</dbReference>
<dbReference type="CDD" id="cd02440">
    <property type="entry name" value="AdoMet_MTases"/>
    <property type="match status" value="1"/>
</dbReference>
<dbReference type="NCBIfam" id="NF002463">
    <property type="entry name" value="PRK01683.1"/>
    <property type="match status" value="1"/>
</dbReference>
<protein>
    <submittedName>
        <fullName evidence="4">Trans-aconitate 2-methyltransferase</fullName>
    </submittedName>
</protein>
<dbReference type="Gene3D" id="3.40.50.150">
    <property type="entry name" value="Vaccinia Virus protein VP39"/>
    <property type="match status" value="1"/>
</dbReference>
<evidence type="ECO:0000313" key="5">
    <source>
        <dbReference type="Proteomes" id="UP000028782"/>
    </source>
</evidence>
<evidence type="ECO:0000256" key="1">
    <source>
        <dbReference type="ARBA" id="ARBA00022603"/>
    </source>
</evidence>
<dbReference type="EMBL" id="CP006704">
    <property type="protein sequence ID" value="AIJ48090.1"/>
    <property type="molecule type" value="Genomic_DNA"/>
</dbReference>
<dbReference type="SUPFAM" id="SSF53335">
    <property type="entry name" value="S-adenosyl-L-methionine-dependent methyltransferases"/>
    <property type="match status" value="1"/>
</dbReference>
<dbReference type="KEGG" id="ctes:O987_19980"/>
<gene>
    <name evidence="4" type="ORF">O987_19980</name>
</gene>
<name>A0A076PWB8_COMTE</name>
<evidence type="ECO:0000256" key="2">
    <source>
        <dbReference type="ARBA" id="ARBA00022679"/>
    </source>
</evidence>
<dbReference type="Gene3D" id="1.10.150.290">
    <property type="entry name" value="S-adenosyl-L-methionine-dependent methyltransferases"/>
    <property type="match status" value="1"/>
</dbReference>
<accession>A0A076PWB8</accession>